<keyword evidence="2" id="KW-1185">Reference proteome</keyword>
<name>A0A5B7J0S9_PORTR</name>
<reference evidence="1 2" key="1">
    <citation type="submission" date="2019-05" db="EMBL/GenBank/DDBJ databases">
        <title>Another draft genome of Portunus trituberculatus and its Hox gene families provides insights of decapod evolution.</title>
        <authorList>
            <person name="Jeong J.-H."/>
            <person name="Song I."/>
            <person name="Kim S."/>
            <person name="Choi T."/>
            <person name="Kim D."/>
            <person name="Ryu S."/>
            <person name="Kim W."/>
        </authorList>
    </citation>
    <scope>NUCLEOTIDE SEQUENCE [LARGE SCALE GENOMIC DNA]</scope>
    <source>
        <tissue evidence="1">Muscle</tissue>
    </source>
</reference>
<dbReference type="EMBL" id="VSRR010074825">
    <property type="protein sequence ID" value="MPC87546.1"/>
    <property type="molecule type" value="Genomic_DNA"/>
</dbReference>
<organism evidence="1 2">
    <name type="scientific">Portunus trituberculatus</name>
    <name type="common">Swimming crab</name>
    <name type="synonym">Neptunus trituberculatus</name>
    <dbReference type="NCBI Taxonomy" id="210409"/>
    <lineage>
        <taxon>Eukaryota</taxon>
        <taxon>Metazoa</taxon>
        <taxon>Ecdysozoa</taxon>
        <taxon>Arthropoda</taxon>
        <taxon>Crustacea</taxon>
        <taxon>Multicrustacea</taxon>
        <taxon>Malacostraca</taxon>
        <taxon>Eumalacostraca</taxon>
        <taxon>Eucarida</taxon>
        <taxon>Decapoda</taxon>
        <taxon>Pleocyemata</taxon>
        <taxon>Brachyura</taxon>
        <taxon>Eubrachyura</taxon>
        <taxon>Portunoidea</taxon>
        <taxon>Portunidae</taxon>
        <taxon>Portuninae</taxon>
        <taxon>Portunus</taxon>
    </lineage>
</organism>
<dbReference type="AlphaFoldDB" id="A0A5B7J0S9"/>
<comment type="caution">
    <text evidence="1">The sequence shown here is derived from an EMBL/GenBank/DDBJ whole genome shotgun (WGS) entry which is preliminary data.</text>
</comment>
<accession>A0A5B7J0S9</accession>
<protein>
    <submittedName>
        <fullName evidence="1">Uncharacterized protein</fullName>
    </submittedName>
</protein>
<evidence type="ECO:0000313" key="2">
    <source>
        <dbReference type="Proteomes" id="UP000324222"/>
    </source>
</evidence>
<sequence>MNHRSCCLYSVFRSSARRVVYLEKQTRGCELWRCEGGGGKGNMQNCVSVVKQESEEGVSFRRKREEEAEEEALRTMGL</sequence>
<gene>
    <name evidence="1" type="ORF">E2C01_082411</name>
</gene>
<dbReference type="Proteomes" id="UP000324222">
    <property type="component" value="Unassembled WGS sequence"/>
</dbReference>
<evidence type="ECO:0000313" key="1">
    <source>
        <dbReference type="EMBL" id="MPC87546.1"/>
    </source>
</evidence>
<proteinExistence type="predicted"/>